<name>A0AB34K9H2_PRYPA</name>
<dbReference type="AlphaFoldDB" id="A0AB34K9H2"/>
<feature type="region of interest" description="Disordered" evidence="1">
    <location>
        <begin position="20"/>
        <end position="44"/>
    </location>
</feature>
<protein>
    <submittedName>
        <fullName evidence="2">Uncharacterized protein</fullName>
    </submittedName>
</protein>
<dbReference type="EMBL" id="JBGBPQ010000001">
    <property type="protein sequence ID" value="KAL1530494.1"/>
    <property type="molecule type" value="Genomic_DNA"/>
</dbReference>
<organism evidence="2 3">
    <name type="scientific">Prymnesium parvum</name>
    <name type="common">Toxic golden alga</name>
    <dbReference type="NCBI Taxonomy" id="97485"/>
    <lineage>
        <taxon>Eukaryota</taxon>
        <taxon>Haptista</taxon>
        <taxon>Haptophyta</taxon>
        <taxon>Prymnesiophyceae</taxon>
        <taxon>Prymnesiales</taxon>
        <taxon>Prymnesiaceae</taxon>
        <taxon>Prymnesium</taxon>
    </lineage>
</organism>
<keyword evidence="3" id="KW-1185">Reference proteome</keyword>
<evidence type="ECO:0000256" key="1">
    <source>
        <dbReference type="SAM" id="MobiDB-lite"/>
    </source>
</evidence>
<feature type="region of interest" description="Disordered" evidence="1">
    <location>
        <begin position="127"/>
        <end position="147"/>
    </location>
</feature>
<proteinExistence type="predicted"/>
<accession>A0AB34K9H2</accession>
<gene>
    <name evidence="2" type="ORF">AB1Y20_001395</name>
</gene>
<reference evidence="2 3" key="1">
    <citation type="journal article" date="2024" name="Science">
        <title>Giant polyketide synthase enzymes in the biosynthesis of giant marine polyether toxins.</title>
        <authorList>
            <person name="Fallon T.R."/>
            <person name="Shende V.V."/>
            <person name="Wierzbicki I.H."/>
            <person name="Pendleton A.L."/>
            <person name="Watervoot N.F."/>
            <person name="Auber R.P."/>
            <person name="Gonzalez D.J."/>
            <person name="Wisecaver J.H."/>
            <person name="Moore B.S."/>
        </authorList>
    </citation>
    <scope>NUCLEOTIDE SEQUENCE [LARGE SCALE GENOMIC DNA]</scope>
    <source>
        <strain evidence="2 3">12B1</strain>
    </source>
</reference>
<evidence type="ECO:0000313" key="2">
    <source>
        <dbReference type="EMBL" id="KAL1530494.1"/>
    </source>
</evidence>
<dbReference type="Proteomes" id="UP001515480">
    <property type="component" value="Unassembled WGS sequence"/>
</dbReference>
<evidence type="ECO:0000313" key="3">
    <source>
        <dbReference type="Proteomes" id="UP001515480"/>
    </source>
</evidence>
<feature type="compositionally biased region" description="Polar residues" evidence="1">
    <location>
        <begin position="138"/>
        <end position="147"/>
    </location>
</feature>
<sequence length="147" mass="16411">MDSEPDDVLRLVDELLMQERSSTDISNHREDRQRRSRAAAASSPMRTIGAGGCAFAVGNRVVHDTLGEGVVRRLREVPASDTAQTLPGTANNILFQWEKIVGGRGRKRRMETLNRWVGANSLTKIRASPRSEHHTSQDQHQSIRISD</sequence>
<comment type="caution">
    <text evidence="2">The sequence shown here is derived from an EMBL/GenBank/DDBJ whole genome shotgun (WGS) entry which is preliminary data.</text>
</comment>